<organism evidence="6 8">
    <name type="scientific">Legionella birminghamensis</name>
    <dbReference type="NCBI Taxonomy" id="28083"/>
    <lineage>
        <taxon>Bacteria</taxon>
        <taxon>Pseudomonadati</taxon>
        <taxon>Pseudomonadota</taxon>
        <taxon>Gammaproteobacteria</taxon>
        <taxon>Legionellales</taxon>
        <taxon>Legionellaceae</taxon>
        <taxon>Legionella</taxon>
    </lineage>
</organism>
<dbReference type="NCBIfam" id="TIGR03570">
    <property type="entry name" value="NeuD_NnaD"/>
    <property type="match status" value="1"/>
</dbReference>
<feature type="binding site" evidence="3">
    <location>
        <position position="138"/>
    </location>
    <ligand>
        <name>acetyl-CoA</name>
        <dbReference type="ChEBI" id="CHEBI:57288"/>
    </ligand>
</feature>
<feature type="site" description="Increases basicity of active site His" evidence="2">
    <location>
        <position position="130"/>
    </location>
</feature>
<dbReference type="OrthoDB" id="9794407at2"/>
<evidence type="ECO:0000313" key="5">
    <source>
        <dbReference type="EMBL" id="KTC68750.1"/>
    </source>
</evidence>
<dbReference type="EMBL" id="UGNW01000001">
    <property type="protein sequence ID" value="STX30264.1"/>
    <property type="molecule type" value="Genomic_DNA"/>
</dbReference>
<comment type="similarity">
    <text evidence="1">Belongs to the transferase hexapeptide repeat family.</text>
</comment>
<feature type="domain" description="PglD N-terminal" evidence="4">
    <location>
        <begin position="3"/>
        <end position="72"/>
    </location>
</feature>
<evidence type="ECO:0000313" key="7">
    <source>
        <dbReference type="Proteomes" id="UP000054735"/>
    </source>
</evidence>
<dbReference type="InterPro" id="IPR011004">
    <property type="entry name" value="Trimer_LpxA-like_sf"/>
</dbReference>
<evidence type="ECO:0000256" key="3">
    <source>
        <dbReference type="PIRSR" id="PIRSR620019-2"/>
    </source>
</evidence>
<reference evidence="6 8" key="2">
    <citation type="submission" date="2018-06" db="EMBL/GenBank/DDBJ databases">
        <authorList>
            <consortium name="Pathogen Informatics"/>
            <person name="Doyle S."/>
        </authorList>
    </citation>
    <scope>NUCLEOTIDE SEQUENCE [LARGE SCALE GENOMIC DNA]</scope>
    <source>
        <strain evidence="6 8">NCTC12437</strain>
    </source>
</reference>
<sequence length="207" mass="22146">MKQLVILGFGGHARSVADIALSNDIDSLVFIDENAGENEYFLHYPVLKVYTGMVDACIPAAGDNHRRERQYHWAIRQQWPMSRVLSYLARQGVGSVVGAGTIAGHYSFVGPMAIVGKACIINNGAIIEHDCHVGNFCHISVNATLAGKVSLGDYVFVGAGAVVKDGITIGNNIIIGAGATVTRDLDIAGVYTGTPARLQRKFAEDME</sequence>
<dbReference type="RefSeq" id="WP_058524294.1">
    <property type="nucleotide sequence ID" value="NZ_CAAAHV010000020.1"/>
</dbReference>
<protein>
    <submittedName>
        <fullName evidence="5 6">Acetyltransferase</fullName>
        <ecNumber evidence="6">2.3.1.89</ecNumber>
    </submittedName>
</protein>
<dbReference type="InterPro" id="IPR001451">
    <property type="entry name" value="Hexapep"/>
</dbReference>
<dbReference type="Gene3D" id="3.40.50.20">
    <property type="match status" value="1"/>
</dbReference>
<dbReference type="PANTHER" id="PTHR43300:SF7">
    <property type="entry name" value="UDP-N-ACETYLBACILLOSAMINE N-ACETYLTRANSFERASE"/>
    <property type="match status" value="1"/>
</dbReference>
<dbReference type="Proteomes" id="UP000054735">
    <property type="component" value="Unassembled WGS sequence"/>
</dbReference>
<dbReference type="Pfam" id="PF17836">
    <property type="entry name" value="PglD_N"/>
    <property type="match status" value="1"/>
</dbReference>
<dbReference type="AlphaFoldDB" id="A0A378ID92"/>
<name>A0A378ID92_9GAMM</name>
<gene>
    <name evidence="6" type="primary">dapH</name>
    <name evidence="5" type="ORF">Lbir_2283</name>
    <name evidence="6" type="ORF">NCTC12437_00017</name>
</gene>
<dbReference type="GO" id="GO:0047200">
    <property type="term" value="F:tetrahydrodipicolinate N-acetyltransferase activity"/>
    <property type="evidence" value="ECO:0007669"/>
    <property type="project" value="UniProtKB-EC"/>
</dbReference>
<dbReference type="Gene3D" id="2.160.10.10">
    <property type="entry name" value="Hexapeptide repeat proteins"/>
    <property type="match status" value="1"/>
</dbReference>
<feature type="active site" description="Proton acceptor" evidence="2">
    <location>
        <position position="129"/>
    </location>
</feature>
<dbReference type="InterPro" id="IPR020019">
    <property type="entry name" value="AcTrfase_PglD-like"/>
</dbReference>
<dbReference type="CDD" id="cd03360">
    <property type="entry name" value="LbH_AT_putative"/>
    <property type="match status" value="1"/>
</dbReference>
<dbReference type="InterPro" id="IPR041561">
    <property type="entry name" value="PglD_N"/>
</dbReference>
<dbReference type="InterPro" id="IPR050179">
    <property type="entry name" value="Trans_hexapeptide_repeat"/>
</dbReference>
<keyword evidence="6" id="KW-0012">Acyltransferase</keyword>
<proteinExistence type="inferred from homology"/>
<dbReference type="STRING" id="28083.Lbir_2283"/>
<dbReference type="EMBL" id="LNXT01000044">
    <property type="protein sequence ID" value="KTC68750.1"/>
    <property type="molecule type" value="Genomic_DNA"/>
</dbReference>
<evidence type="ECO:0000259" key="4">
    <source>
        <dbReference type="Pfam" id="PF17836"/>
    </source>
</evidence>
<accession>A0A378ID92</accession>
<evidence type="ECO:0000313" key="6">
    <source>
        <dbReference type="EMBL" id="STX30264.1"/>
    </source>
</evidence>
<keyword evidence="6" id="KW-0808">Transferase</keyword>
<evidence type="ECO:0000256" key="1">
    <source>
        <dbReference type="ARBA" id="ARBA00007274"/>
    </source>
</evidence>
<keyword evidence="7" id="KW-1185">Reference proteome</keyword>
<evidence type="ECO:0000313" key="8">
    <source>
        <dbReference type="Proteomes" id="UP000255066"/>
    </source>
</evidence>
<dbReference type="Proteomes" id="UP000255066">
    <property type="component" value="Unassembled WGS sequence"/>
</dbReference>
<dbReference type="Pfam" id="PF00132">
    <property type="entry name" value="Hexapep"/>
    <property type="match status" value="1"/>
</dbReference>
<reference evidence="5 7" key="1">
    <citation type="submission" date="2015-11" db="EMBL/GenBank/DDBJ databases">
        <title>Genomic analysis of 38 Legionella species identifies large and diverse effector repertoires.</title>
        <authorList>
            <person name="Burstein D."/>
            <person name="Amaro F."/>
            <person name="Zusman T."/>
            <person name="Lifshitz Z."/>
            <person name="Cohen O."/>
            <person name="Gilbert J.A."/>
            <person name="Pupko T."/>
            <person name="Shuman H.A."/>
            <person name="Segal G."/>
        </authorList>
    </citation>
    <scope>NUCLEOTIDE SEQUENCE [LARGE SCALE GENOMIC DNA]</scope>
    <source>
        <strain evidence="5 7">CDC#1407-AL-14</strain>
    </source>
</reference>
<feature type="binding site" evidence="3">
    <location>
        <position position="62"/>
    </location>
    <ligand>
        <name>substrate</name>
    </ligand>
</feature>
<dbReference type="PANTHER" id="PTHR43300">
    <property type="entry name" value="ACETYLTRANSFERASE"/>
    <property type="match status" value="1"/>
</dbReference>
<evidence type="ECO:0000256" key="2">
    <source>
        <dbReference type="PIRSR" id="PIRSR620019-1"/>
    </source>
</evidence>
<dbReference type="EC" id="2.3.1.89" evidence="6"/>
<dbReference type="SUPFAM" id="SSF51161">
    <property type="entry name" value="Trimeric LpxA-like enzymes"/>
    <property type="match status" value="1"/>
</dbReference>